<proteinExistence type="predicted"/>
<dbReference type="InterPro" id="IPR013097">
    <property type="entry name" value="Dabb"/>
</dbReference>
<dbReference type="InterPro" id="IPR011008">
    <property type="entry name" value="Dimeric_a/b-barrel"/>
</dbReference>
<keyword evidence="3" id="KW-1185">Reference proteome</keyword>
<dbReference type="Pfam" id="PF07876">
    <property type="entry name" value="Dabb"/>
    <property type="match status" value="1"/>
</dbReference>
<evidence type="ECO:0000259" key="1">
    <source>
        <dbReference type="PROSITE" id="PS51502"/>
    </source>
</evidence>
<dbReference type="SUPFAM" id="SSF54909">
    <property type="entry name" value="Dimeric alpha+beta barrel"/>
    <property type="match status" value="1"/>
</dbReference>
<dbReference type="RefSeq" id="WP_145419631.1">
    <property type="nucleotide sequence ID" value="NZ_CP036526.1"/>
</dbReference>
<name>A0A517NXN5_9BACT</name>
<gene>
    <name evidence="2" type="ORF">K239x_38680</name>
</gene>
<accession>A0A517NXN5</accession>
<evidence type="ECO:0000313" key="2">
    <source>
        <dbReference type="EMBL" id="QDT11866.1"/>
    </source>
</evidence>
<dbReference type="AlphaFoldDB" id="A0A517NXN5"/>
<dbReference type="Proteomes" id="UP000319817">
    <property type="component" value="Chromosome"/>
</dbReference>
<sequence>MARLAHHVFFILKDRSQANIDSLIADCKTYLDKHDGVVDFSVGSRVKDLNREVNGDFDVSLHVIFQDRATHDVYQTAPRHLEFIERQKDNWASVQVLDSNLA</sequence>
<evidence type="ECO:0000313" key="3">
    <source>
        <dbReference type="Proteomes" id="UP000319817"/>
    </source>
</evidence>
<reference evidence="2 3" key="1">
    <citation type="submission" date="2019-02" db="EMBL/GenBank/DDBJ databases">
        <title>Deep-cultivation of Planctomycetes and their phenomic and genomic characterization uncovers novel biology.</title>
        <authorList>
            <person name="Wiegand S."/>
            <person name="Jogler M."/>
            <person name="Boedeker C."/>
            <person name="Pinto D."/>
            <person name="Vollmers J."/>
            <person name="Rivas-Marin E."/>
            <person name="Kohn T."/>
            <person name="Peeters S.H."/>
            <person name="Heuer A."/>
            <person name="Rast P."/>
            <person name="Oberbeckmann S."/>
            <person name="Bunk B."/>
            <person name="Jeske O."/>
            <person name="Meyerdierks A."/>
            <person name="Storesund J.E."/>
            <person name="Kallscheuer N."/>
            <person name="Luecker S."/>
            <person name="Lage O.M."/>
            <person name="Pohl T."/>
            <person name="Merkel B.J."/>
            <person name="Hornburger P."/>
            <person name="Mueller R.-W."/>
            <person name="Bruemmer F."/>
            <person name="Labrenz M."/>
            <person name="Spormann A.M."/>
            <person name="Op den Camp H."/>
            <person name="Overmann J."/>
            <person name="Amann R."/>
            <person name="Jetten M.S.M."/>
            <person name="Mascher T."/>
            <person name="Medema M.H."/>
            <person name="Devos D.P."/>
            <person name="Kaster A.-K."/>
            <person name="Ovreas L."/>
            <person name="Rohde M."/>
            <person name="Galperin M.Y."/>
            <person name="Jogler C."/>
        </authorList>
    </citation>
    <scope>NUCLEOTIDE SEQUENCE [LARGE SCALE GENOMIC DNA]</scope>
    <source>
        <strain evidence="2 3">K23_9</strain>
    </source>
</reference>
<dbReference type="SMART" id="SM00886">
    <property type="entry name" value="Dabb"/>
    <property type="match status" value="1"/>
</dbReference>
<protein>
    <submittedName>
        <fullName evidence="2">Stress responsive A/B Barrel Domain protein</fullName>
    </submittedName>
</protein>
<organism evidence="2 3">
    <name type="scientific">Stieleria marina</name>
    <dbReference type="NCBI Taxonomy" id="1930275"/>
    <lineage>
        <taxon>Bacteria</taxon>
        <taxon>Pseudomonadati</taxon>
        <taxon>Planctomycetota</taxon>
        <taxon>Planctomycetia</taxon>
        <taxon>Pirellulales</taxon>
        <taxon>Pirellulaceae</taxon>
        <taxon>Stieleria</taxon>
    </lineage>
</organism>
<dbReference type="EMBL" id="CP036526">
    <property type="protein sequence ID" value="QDT11866.1"/>
    <property type="molecule type" value="Genomic_DNA"/>
</dbReference>
<dbReference type="PROSITE" id="PS51502">
    <property type="entry name" value="S_R_A_B_BARREL"/>
    <property type="match status" value="1"/>
</dbReference>
<dbReference type="OrthoDB" id="8114960at2"/>
<dbReference type="Gene3D" id="3.30.70.100">
    <property type="match status" value="1"/>
</dbReference>
<feature type="domain" description="Stress-response A/B barrel" evidence="1">
    <location>
        <begin position="4"/>
        <end position="99"/>
    </location>
</feature>